<reference evidence="5 7" key="1">
    <citation type="journal article" date="2016" name="Gut Pathog.">
        <title>Whole genome sequencing of "Faecalibaculum rodentium" ALO17, isolated from C57BL/6J laboratory mouse feces.</title>
        <authorList>
            <person name="Lim S."/>
            <person name="Chang D.H."/>
            <person name="Ahn S."/>
            <person name="Kim B.C."/>
        </authorList>
    </citation>
    <scope>NUCLEOTIDE SEQUENCE [LARGE SCALE GENOMIC DNA]</scope>
    <source>
        <strain evidence="5 7">Alo17</strain>
    </source>
</reference>
<dbReference type="SUPFAM" id="SSF46785">
    <property type="entry name" value="Winged helix' DNA-binding domain"/>
    <property type="match status" value="1"/>
</dbReference>
<proteinExistence type="predicted"/>
<evidence type="ECO:0000259" key="4">
    <source>
        <dbReference type="PROSITE" id="PS50949"/>
    </source>
</evidence>
<dbReference type="GO" id="GO:0003700">
    <property type="term" value="F:DNA-binding transcription factor activity"/>
    <property type="evidence" value="ECO:0007669"/>
    <property type="project" value="InterPro"/>
</dbReference>
<dbReference type="InterPro" id="IPR028978">
    <property type="entry name" value="Chorismate_lyase_/UTRA_dom_sf"/>
</dbReference>
<dbReference type="PANTHER" id="PTHR44846:SF1">
    <property type="entry name" value="MANNOSYL-D-GLYCERATE TRANSPORT_METABOLISM SYSTEM REPRESSOR MNGR-RELATED"/>
    <property type="match status" value="1"/>
</dbReference>
<evidence type="ECO:0000256" key="1">
    <source>
        <dbReference type="ARBA" id="ARBA00023015"/>
    </source>
</evidence>
<dbReference type="EMBL" id="CP011391">
    <property type="protein sequence ID" value="AMK55903.1"/>
    <property type="molecule type" value="Genomic_DNA"/>
</dbReference>
<dbReference type="SMART" id="SM00345">
    <property type="entry name" value="HTH_GNTR"/>
    <property type="match status" value="1"/>
</dbReference>
<dbReference type="RefSeq" id="WP_067559954.1">
    <property type="nucleotide sequence ID" value="NZ_CAKOCV010000001.1"/>
</dbReference>
<dbReference type="Gene3D" id="1.10.10.10">
    <property type="entry name" value="Winged helix-like DNA-binding domain superfamily/Winged helix DNA-binding domain"/>
    <property type="match status" value="1"/>
</dbReference>
<protein>
    <recommendedName>
        <fullName evidence="4">HTH gntR-type domain-containing protein</fullName>
    </recommendedName>
</protein>
<evidence type="ECO:0000256" key="3">
    <source>
        <dbReference type="ARBA" id="ARBA00023163"/>
    </source>
</evidence>
<dbReference type="PRINTS" id="PR00035">
    <property type="entry name" value="HTHGNTR"/>
</dbReference>
<dbReference type="InterPro" id="IPR036388">
    <property type="entry name" value="WH-like_DNA-bd_sf"/>
</dbReference>
<dbReference type="AlphaFoldDB" id="A0A140DZ26"/>
<dbReference type="InterPro" id="IPR000524">
    <property type="entry name" value="Tscrpt_reg_HTH_GntR"/>
</dbReference>
<dbReference type="InterPro" id="IPR036390">
    <property type="entry name" value="WH_DNA-bd_sf"/>
</dbReference>
<dbReference type="Proteomes" id="UP000186758">
    <property type="component" value="Unassembled WGS sequence"/>
</dbReference>
<keyword evidence="2" id="KW-0238">DNA-binding</keyword>
<dbReference type="InterPro" id="IPR050679">
    <property type="entry name" value="Bact_HTH_transcr_reg"/>
</dbReference>
<dbReference type="Pfam" id="PF07702">
    <property type="entry name" value="UTRA"/>
    <property type="match status" value="1"/>
</dbReference>
<keyword evidence="3" id="KW-0804">Transcription</keyword>
<evidence type="ECO:0000313" key="7">
    <source>
        <dbReference type="Proteomes" id="UP000069771"/>
    </source>
</evidence>
<dbReference type="SMART" id="SM00866">
    <property type="entry name" value="UTRA"/>
    <property type="match status" value="1"/>
</dbReference>
<sequence length="246" mass="28223">MKNLDFGRGAKPLYMQLKEIIRKDIETGVYARHETIPAEIAFQNEYGVSRITVRQAISSLEQEGYVERSRGRGTQVIWRKGIEEDVNQLISLTDEFEQQGHAIDTPYVEVVREIPPAQVQKAFESMEECLRVDRIRTADGEPIVFFRTWIPGTLGFPEKREAYSGSLYRLYETVTGAQPAMSHDILYSDLATGEIARQLGVAEGAPLLVRQRSGYDQHNDPVEYTISYFRGDRYRYHIDLSSRQSH</sequence>
<evidence type="ECO:0000313" key="8">
    <source>
        <dbReference type="Proteomes" id="UP000186758"/>
    </source>
</evidence>
<dbReference type="GO" id="GO:0003677">
    <property type="term" value="F:DNA binding"/>
    <property type="evidence" value="ECO:0007669"/>
    <property type="project" value="UniProtKB-KW"/>
</dbReference>
<dbReference type="SUPFAM" id="SSF64288">
    <property type="entry name" value="Chorismate lyase-like"/>
    <property type="match status" value="1"/>
</dbReference>
<dbReference type="Pfam" id="PF00392">
    <property type="entry name" value="GntR"/>
    <property type="match status" value="1"/>
</dbReference>
<keyword evidence="7" id="KW-1185">Reference proteome</keyword>
<dbReference type="InterPro" id="IPR011663">
    <property type="entry name" value="UTRA"/>
</dbReference>
<reference evidence="6 8" key="2">
    <citation type="submission" date="2016-11" db="EMBL/GenBank/DDBJ databases">
        <title>Description of two novel members of the family Erysipelotrichaceae: Ileibacterium lipovorans gen. nov., sp. nov. and Dubosiella newyorkensis, gen. nov., sp. nov.</title>
        <authorList>
            <person name="Cox L.M."/>
            <person name="Sohn J."/>
            <person name="Tyrrell K.L."/>
            <person name="Citron D.M."/>
            <person name="Lawson P.A."/>
            <person name="Patel N.B."/>
            <person name="Iizumi T."/>
            <person name="Perez-Perez G.I."/>
            <person name="Goldstein E.J."/>
            <person name="Blaser M.J."/>
        </authorList>
    </citation>
    <scope>NUCLEOTIDE SEQUENCE [LARGE SCALE GENOMIC DNA]</scope>
    <source>
        <strain evidence="6 8">NYU-BL-K8</strain>
    </source>
</reference>
<dbReference type="GeneID" id="78479229"/>
<evidence type="ECO:0000313" key="6">
    <source>
        <dbReference type="EMBL" id="OLU47134.1"/>
    </source>
</evidence>
<dbReference type="CDD" id="cd07377">
    <property type="entry name" value="WHTH_GntR"/>
    <property type="match status" value="1"/>
</dbReference>
<dbReference type="OrthoDB" id="457376at2"/>
<dbReference type="EMBL" id="MPJZ01000010">
    <property type="protein sequence ID" value="OLU47134.1"/>
    <property type="molecule type" value="Genomic_DNA"/>
</dbReference>
<dbReference type="PANTHER" id="PTHR44846">
    <property type="entry name" value="MANNOSYL-D-GLYCERATE TRANSPORT/METABOLISM SYSTEM REPRESSOR MNGR-RELATED"/>
    <property type="match status" value="1"/>
</dbReference>
<organism evidence="5 7">
    <name type="scientific">Faecalibaculum rodentium</name>
    <dbReference type="NCBI Taxonomy" id="1702221"/>
    <lineage>
        <taxon>Bacteria</taxon>
        <taxon>Bacillati</taxon>
        <taxon>Bacillota</taxon>
        <taxon>Erysipelotrichia</taxon>
        <taxon>Erysipelotrichales</taxon>
        <taxon>Erysipelotrichaceae</taxon>
        <taxon>Faecalibaculum</taxon>
    </lineage>
</organism>
<dbReference type="Proteomes" id="UP000069771">
    <property type="component" value="Chromosome"/>
</dbReference>
<dbReference type="PROSITE" id="PS50949">
    <property type="entry name" value="HTH_GNTR"/>
    <property type="match status" value="1"/>
</dbReference>
<gene>
    <name evidence="5" type="ORF">AALO17_27690</name>
    <name evidence="6" type="ORF">BO223_01265</name>
</gene>
<evidence type="ECO:0000313" key="5">
    <source>
        <dbReference type="EMBL" id="AMK55903.1"/>
    </source>
</evidence>
<feature type="domain" description="HTH gntR-type" evidence="4">
    <location>
        <begin position="11"/>
        <end position="79"/>
    </location>
</feature>
<name>A0A140DZ26_9FIRM</name>
<dbReference type="GO" id="GO:0045892">
    <property type="term" value="P:negative regulation of DNA-templated transcription"/>
    <property type="evidence" value="ECO:0007669"/>
    <property type="project" value="TreeGrafter"/>
</dbReference>
<keyword evidence="1" id="KW-0805">Transcription regulation</keyword>
<accession>A0A140DZ26</accession>
<dbReference type="STRING" id="1702221.AALO17_27690"/>
<dbReference type="Gene3D" id="3.40.1410.10">
    <property type="entry name" value="Chorismate lyase-like"/>
    <property type="match status" value="1"/>
</dbReference>
<dbReference type="KEGG" id="fro:AALO17_27690"/>
<evidence type="ECO:0000256" key="2">
    <source>
        <dbReference type="ARBA" id="ARBA00023125"/>
    </source>
</evidence>